<dbReference type="GO" id="GO:0046983">
    <property type="term" value="F:protein dimerization activity"/>
    <property type="evidence" value="ECO:0007669"/>
    <property type="project" value="InterPro"/>
</dbReference>
<evidence type="ECO:0000256" key="5">
    <source>
        <dbReference type="ARBA" id="ARBA00023242"/>
    </source>
</evidence>
<dbReference type="GO" id="GO:0045944">
    <property type="term" value="P:positive regulation of transcription by RNA polymerase II"/>
    <property type="evidence" value="ECO:0007669"/>
    <property type="project" value="InterPro"/>
</dbReference>
<keyword evidence="5" id="KW-0539">Nucleus</keyword>
<evidence type="ECO:0000256" key="1">
    <source>
        <dbReference type="ARBA" id="ARBA00004123"/>
    </source>
</evidence>
<evidence type="ECO:0000256" key="4">
    <source>
        <dbReference type="ARBA" id="ARBA00023163"/>
    </source>
</evidence>
<keyword evidence="4" id="KW-0804">Transcription</keyword>
<dbReference type="PANTHER" id="PTHR48019">
    <property type="entry name" value="SERUM RESPONSE FACTOR HOMOLOG"/>
    <property type="match status" value="1"/>
</dbReference>
<accession>A0A1Q1N9Z4</accession>
<dbReference type="CDD" id="cd00265">
    <property type="entry name" value="MADS_MEF2_like"/>
    <property type="match status" value="1"/>
</dbReference>
<dbReference type="GO" id="GO:0005634">
    <property type="term" value="C:nucleus"/>
    <property type="evidence" value="ECO:0007669"/>
    <property type="project" value="UniProtKB-SubCell"/>
</dbReference>
<dbReference type="InterPro" id="IPR050142">
    <property type="entry name" value="MADS-box/MEF2_TF"/>
</dbReference>
<dbReference type="SUPFAM" id="SSF55455">
    <property type="entry name" value="SRF-like"/>
    <property type="match status" value="1"/>
</dbReference>
<evidence type="ECO:0000256" key="3">
    <source>
        <dbReference type="ARBA" id="ARBA00023125"/>
    </source>
</evidence>
<dbReference type="InterPro" id="IPR036879">
    <property type="entry name" value="TF_MADSbox_sf"/>
</dbReference>
<keyword evidence="3" id="KW-0238">DNA-binding</keyword>
<evidence type="ECO:0000313" key="7">
    <source>
        <dbReference type="EMBL" id="AQM52294.1"/>
    </source>
</evidence>
<evidence type="ECO:0000256" key="2">
    <source>
        <dbReference type="ARBA" id="ARBA00023015"/>
    </source>
</evidence>
<dbReference type="GO" id="GO:0000977">
    <property type="term" value="F:RNA polymerase II transcription regulatory region sequence-specific DNA binding"/>
    <property type="evidence" value="ECO:0007669"/>
    <property type="project" value="InterPro"/>
</dbReference>
<name>A0A1Q1N9Z4_9ERIC</name>
<dbReference type="AlphaFoldDB" id="A0A1Q1N9Z4"/>
<gene>
    <name evidence="7" type="primary">FLC2</name>
</gene>
<reference evidence="7" key="1">
    <citation type="journal article" date="2016" name="Plant Mol. Biol.">
        <title>Deep-sequence profiling of miRNAs and their target prediction in Monotropa hypopitys.</title>
        <authorList>
            <person name="Shchennikova A.V."/>
            <person name="Beletsky A.V."/>
            <person name="Shulga O.A."/>
            <person name="Mazur A.M."/>
            <person name="Prokhortchouk E.B."/>
            <person name="Kochieva E.Z."/>
            <person name="Ravin N.V."/>
            <person name="Skryabin K.G."/>
        </authorList>
    </citation>
    <scope>NUCLEOTIDE SEQUENCE</scope>
    <source>
        <tissue evidence="7">Roots</tissue>
    </source>
</reference>
<evidence type="ECO:0000259" key="6">
    <source>
        <dbReference type="PROSITE" id="PS50066"/>
    </source>
</evidence>
<feature type="domain" description="MADS-box" evidence="6">
    <location>
        <begin position="1"/>
        <end position="61"/>
    </location>
</feature>
<dbReference type="SMART" id="SM00432">
    <property type="entry name" value="MADS"/>
    <property type="match status" value="1"/>
</dbReference>
<dbReference type="Gene3D" id="3.40.1810.10">
    <property type="entry name" value="Transcription factor, MADS-box"/>
    <property type="match status" value="1"/>
</dbReference>
<dbReference type="InterPro" id="IPR033896">
    <property type="entry name" value="MEF2-like_N"/>
</dbReference>
<dbReference type="EMBL" id="KX885010">
    <property type="protein sequence ID" value="AQM52294.1"/>
    <property type="molecule type" value="mRNA"/>
</dbReference>
<dbReference type="InterPro" id="IPR002100">
    <property type="entry name" value="TF_MADSbox"/>
</dbReference>
<keyword evidence="2" id="KW-0805">Transcription regulation</keyword>
<comment type="subcellular location">
    <subcellularLocation>
        <location evidence="1">Nucleus</location>
    </subcellularLocation>
</comment>
<sequence length="235" mass="26879">MGRGKVQLKRIEDKNSRQVTFSKRRGGLMKKARELSVLCDVGIGLFIFSGRGKLYEFCSGDSLRKILEHYEIHKDAAAAGGSAQESKKFPMEHQNTWQGTNLFQMLQRHFEEQNVGQLDVTELTKFEHQLDAMQRQLDAVLLQTKIRKSQLMMEAVAVLHEKNQRIGEENQPMGNEIVDMLNDASVEDGVRCPQHLQLPEKEYPSFGEEIYNWYNIDNNSFITTLTMPGGHGLLH</sequence>
<dbReference type="PROSITE" id="PS50066">
    <property type="entry name" value="MADS_BOX_2"/>
    <property type="match status" value="1"/>
</dbReference>
<protein>
    <submittedName>
        <fullName evidence="7">FLC2</fullName>
    </submittedName>
</protein>
<proteinExistence type="evidence at transcript level"/>
<dbReference type="Pfam" id="PF00319">
    <property type="entry name" value="SRF-TF"/>
    <property type="match status" value="1"/>
</dbReference>
<organism evidence="7">
    <name type="scientific">Monotropa hypopitys</name>
    <name type="common">pinesap</name>
    <dbReference type="NCBI Taxonomy" id="176248"/>
    <lineage>
        <taxon>Eukaryota</taxon>
        <taxon>Viridiplantae</taxon>
        <taxon>Streptophyta</taxon>
        <taxon>Embryophyta</taxon>
        <taxon>Tracheophyta</taxon>
        <taxon>Spermatophyta</taxon>
        <taxon>Magnoliopsida</taxon>
        <taxon>eudicotyledons</taxon>
        <taxon>Gunneridae</taxon>
        <taxon>Pentapetalae</taxon>
        <taxon>asterids</taxon>
        <taxon>Ericales</taxon>
        <taxon>Ericaceae</taxon>
        <taxon>Pyroloideae</taxon>
        <taxon>Monotropeae</taxon>
        <taxon>Monotropa</taxon>
    </lineage>
</organism>
<dbReference type="PRINTS" id="PR00404">
    <property type="entry name" value="MADSDOMAIN"/>
</dbReference>